<dbReference type="STRING" id="1458275.AZ34_05370"/>
<feature type="chain" id="PRO_5001492412" evidence="2">
    <location>
        <begin position="30"/>
        <end position="328"/>
    </location>
</feature>
<sequence length="328" mass="34387">MTDRNITRRHLLGAAAAASLAPLGAPAWAQAWPSRPIRLISPYNAGGPSDILTRVLGDFMAPRLGQPVVVENKAGAGTRIANEYIAKAAPDGYTLLHAAAPIAIGEALYPNLPYDLRKSFTPIVSTAIAPLFLVVNAEAPYKTVAEFLSWGKAQAGGLNFGSPGSGSAPHLTAELFMRAAGVKGVVAQFKGDAPAYTELLAGRIDATLTAISTAVPHIQAGKLRVLAVANETRSPSYPDTPTFVESGLPSVVGYGWYGLMAPAGTPAAIVQRLNAETNAAIADAEVRRKTEAAGLQLRGGTAAEFRAFLDREARKWSQVIKAANIQPE</sequence>
<dbReference type="Proteomes" id="UP000023268">
    <property type="component" value="Unassembled WGS sequence"/>
</dbReference>
<protein>
    <submittedName>
        <fullName evidence="3">ABC transporter substrate-binding protein</fullName>
    </submittedName>
</protein>
<feature type="signal peptide" evidence="2">
    <location>
        <begin position="1"/>
        <end position="29"/>
    </location>
</feature>
<accession>A0A016XFH7</accession>
<evidence type="ECO:0000256" key="2">
    <source>
        <dbReference type="SAM" id="SignalP"/>
    </source>
</evidence>
<dbReference type="CDD" id="cd13578">
    <property type="entry name" value="PBP2_Bug27"/>
    <property type="match status" value="1"/>
</dbReference>
<dbReference type="Pfam" id="PF03401">
    <property type="entry name" value="TctC"/>
    <property type="match status" value="1"/>
</dbReference>
<dbReference type="PIRSF" id="PIRSF017082">
    <property type="entry name" value="YflP"/>
    <property type="match status" value="1"/>
</dbReference>
<dbReference type="AlphaFoldDB" id="A0A016XFH7"/>
<dbReference type="OrthoDB" id="8678477at2"/>
<dbReference type="InterPro" id="IPR005064">
    <property type="entry name" value="BUG"/>
</dbReference>
<evidence type="ECO:0000313" key="3">
    <source>
        <dbReference type="EMBL" id="EYC50546.1"/>
    </source>
</evidence>
<comment type="caution">
    <text evidence="3">The sequence shown here is derived from an EMBL/GenBank/DDBJ whole genome shotgun (WGS) entry which is preliminary data.</text>
</comment>
<evidence type="ECO:0000313" key="4">
    <source>
        <dbReference type="Proteomes" id="UP000023268"/>
    </source>
</evidence>
<evidence type="ECO:0000256" key="1">
    <source>
        <dbReference type="ARBA" id="ARBA00006987"/>
    </source>
</evidence>
<dbReference type="SUPFAM" id="SSF53850">
    <property type="entry name" value="Periplasmic binding protein-like II"/>
    <property type="match status" value="1"/>
</dbReference>
<dbReference type="RefSeq" id="WP_035605569.1">
    <property type="nucleotide sequence ID" value="NZ_JEMG01000001.1"/>
</dbReference>
<dbReference type="EMBL" id="JEMG01000001">
    <property type="protein sequence ID" value="EYC50546.1"/>
    <property type="molecule type" value="Genomic_DNA"/>
</dbReference>
<keyword evidence="2" id="KW-0732">Signal</keyword>
<proteinExistence type="inferred from homology"/>
<dbReference type="PANTHER" id="PTHR42928">
    <property type="entry name" value="TRICARBOXYLATE-BINDING PROTEIN"/>
    <property type="match status" value="1"/>
</dbReference>
<dbReference type="InterPro" id="IPR042100">
    <property type="entry name" value="Bug_dom1"/>
</dbReference>
<dbReference type="eggNOG" id="COG3181">
    <property type="taxonomic scope" value="Bacteria"/>
</dbReference>
<gene>
    <name evidence="3" type="ORF">AZ34_05370</name>
</gene>
<dbReference type="PANTHER" id="PTHR42928:SF5">
    <property type="entry name" value="BLR1237 PROTEIN"/>
    <property type="match status" value="1"/>
</dbReference>
<dbReference type="Gene3D" id="3.40.190.10">
    <property type="entry name" value="Periplasmic binding protein-like II"/>
    <property type="match status" value="1"/>
</dbReference>
<comment type="similarity">
    <text evidence="1">Belongs to the UPF0065 (bug) family.</text>
</comment>
<dbReference type="PROSITE" id="PS51318">
    <property type="entry name" value="TAT"/>
    <property type="match status" value="1"/>
</dbReference>
<organism evidence="3 4">
    <name type="scientific">Hylemonella gracilis str. Niagara R</name>
    <dbReference type="NCBI Taxonomy" id="1458275"/>
    <lineage>
        <taxon>Bacteria</taxon>
        <taxon>Pseudomonadati</taxon>
        <taxon>Pseudomonadota</taxon>
        <taxon>Betaproteobacteria</taxon>
        <taxon>Burkholderiales</taxon>
        <taxon>Comamonadaceae</taxon>
        <taxon>Hylemonella</taxon>
    </lineage>
</organism>
<dbReference type="Gene3D" id="3.40.190.150">
    <property type="entry name" value="Bordetella uptake gene, domain 1"/>
    <property type="match status" value="1"/>
</dbReference>
<reference evidence="3 4" key="1">
    <citation type="submission" date="2014-02" db="EMBL/GenBank/DDBJ databases">
        <title>Draft Genome of Hylemonella gracilis isolated from the Niagara River.</title>
        <authorList>
            <person name="Pawlowski D.R."/>
            <person name="Koudelka G.B."/>
        </authorList>
    </citation>
    <scope>NUCLEOTIDE SEQUENCE [LARGE SCALE GENOMIC DNA]</scope>
    <source>
        <strain evidence="3 4">Niagara R</strain>
    </source>
</reference>
<name>A0A016XFH7_9BURK</name>
<dbReference type="InterPro" id="IPR006311">
    <property type="entry name" value="TAT_signal"/>
</dbReference>